<accession>A0A2P1PLG4</accession>
<organism evidence="1 2">
    <name type="scientific">Ahniella affigens</name>
    <dbReference type="NCBI Taxonomy" id="2021234"/>
    <lineage>
        <taxon>Bacteria</taxon>
        <taxon>Pseudomonadati</taxon>
        <taxon>Pseudomonadota</taxon>
        <taxon>Gammaproteobacteria</taxon>
        <taxon>Lysobacterales</taxon>
        <taxon>Rhodanobacteraceae</taxon>
        <taxon>Ahniella</taxon>
    </lineage>
</organism>
<reference evidence="1 2" key="1">
    <citation type="submission" date="2018-03" db="EMBL/GenBank/DDBJ databases">
        <title>Ahniella affigens gen. nov., sp. nov., a gammaproteobacterium isolated from sandy soil near a stream.</title>
        <authorList>
            <person name="Ko Y."/>
            <person name="Kim J.-H."/>
        </authorList>
    </citation>
    <scope>NUCLEOTIDE SEQUENCE [LARGE SCALE GENOMIC DNA]</scope>
    <source>
        <strain evidence="1 2">D13</strain>
    </source>
</reference>
<protein>
    <submittedName>
        <fullName evidence="1">Uncharacterized protein</fullName>
    </submittedName>
</protein>
<dbReference type="AlphaFoldDB" id="A0A2P1PLG4"/>
<gene>
    <name evidence="1" type="ORF">C7S18_00055</name>
</gene>
<evidence type="ECO:0000313" key="2">
    <source>
        <dbReference type="Proteomes" id="UP000241074"/>
    </source>
</evidence>
<dbReference type="RefSeq" id="WP_106889613.1">
    <property type="nucleotide sequence ID" value="NZ_CP027860.1"/>
</dbReference>
<dbReference type="Proteomes" id="UP000241074">
    <property type="component" value="Chromosome"/>
</dbReference>
<reference evidence="1 2" key="2">
    <citation type="submission" date="2018-03" db="EMBL/GenBank/DDBJ databases">
        <authorList>
            <person name="Keele B.F."/>
        </authorList>
    </citation>
    <scope>NUCLEOTIDE SEQUENCE [LARGE SCALE GENOMIC DNA]</scope>
    <source>
        <strain evidence="1 2">D13</strain>
    </source>
</reference>
<dbReference type="EMBL" id="CP027860">
    <property type="protein sequence ID" value="AVP95684.1"/>
    <property type="molecule type" value="Genomic_DNA"/>
</dbReference>
<proteinExistence type="predicted"/>
<keyword evidence="2" id="KW-1185">Reference proteome</keyword>
<name>A0A2P1PLG4_9GAMM</name>
<dbReference type="KEGG" id="xba:C7S18_00055"/>
<sequence length="76" mass="8339">MDQLLELAGEDVLEKLEANASAISRWIGALVSGVEVIVRTSQNRYSEAVSPELLGRLAKFKLEVSFTYEHISSESG</sequence>
<evidence type="ECO:0000313" key="1">
    <source>
        <dbReference type="EMBL" id="AVP95684.1"/>
    </source>
</evidence>